<name>A0A383B1L5_9ZZZZ</name>
<evidence type="ECO:0000313" key="1">
    <source>
        <dbReference type="EMBL" id="SVE13771.1"/>
    </source>
</evidence>
<proteinExistence type="predicted"/>
<dbReference type="EMBL" id="UINC01196664">
    <property type="protein sequence ID" value="SVE13771.1"/>
    <property type="molecule type" value="Genomic_DNA"/>
</dbReference>
<dbReference type="AlphaFoldDB" id="A0A383B1L5"/>
<reference evidence="1" key="1">
    <citation type="submission" date="2018-05" db="EMBL/GenBank/DDBJ databases">
        <authorList>
            <person name="Lanie J.A."/>
            <person name="Ng W.-L."/>
            <person name="Kazmierczak K.M."/>
            <person name="Andrzejewski T.M."/>
            <person name="Davidsen T.M."/>
            <person name="Wayne K.J."/>
            <person name="Tettelin H."/>
            <person name="Glass J.I."/>
            <person name="Rusch D."/>
            <person name="Podicherti R."/>
            <person name="Tsui H.-C.T."/>
            <person name="Winkler M.E."/>
        </authorList>
    </citation>
    <scope>NUCLEOTIDE SEQUENCE</scope>
</reference>
<gene>
    <name evidence="1" type="ORF">METZ01_LOCUS466625</name>
</gene>
<feature type="non-terminal residue" evidence="1">
    <location>
        <position position="1"/>
    </location>
</feature>
<protein>
    <submittedName>
        <fullName evidence="1">Uncharacterized protein</fullName>
    </submittedName>
</protein>
<organism evidence="1">
    <name type="scientific">marine metagenome</name>
    <dbReference type="NCBI Taxonomy" id="408172"/>
    <lineage>
        <taxon>unclassified sequences</taxon>
        <taxon>metagenomes</taxon>
        <taxon>ecological metagenomes</taxon>
    </lineage>
</organism>
<accession>A0A383B1L5</accession>
<sequence>SMHGIQKITTRETYFTLLVTLYAPETERY</sequence>